<organism evidence="2 3">
    <name type="scientific">Henosepilachna vigintioctopunctata</name>
    <dbReference type="NCBI Taxonomy" id="420089"/>
    <lineage>
        <taxon>Eukaryota</taxon>
        <taxon>Metazoa</taxon>
        <taxon>Ecdysozoa</taxon>
        <taxon>Arthropoda</taxon>
        <taxon>Hexapoda</taxon>
        <taxon>Insecta</taxon>
        <taxon>Pterygota</taxon>
        <taxon>Neoptera</taxon>
        <taxon>Endopterygota</taxon>
        <taxon>Coleoptera</taxon>
        <taxon>Polyphaga</taxon>
        <taxon>Cucujiformia</taxon>
        <taxon>Coccinelloidea</taxon>
        <taxon>Coccinellidae</taxon>
        <taxon>Epilachninae</taxon>
        <taxon>Epilachnini</taxon>
        <taxon>Henosepilachna</taxon>
    </lineage>
</organism>
<accession>A0AAW1TVC0</accession>
<feature type="compositionally biased region" description="Basic and acidic residues" evidence="1">
    <location>
        <begin position="89"/>
        <end position="103"/>
    </location>
</feature>
<sequence length="103" mass="11963">MECVELIKPFRSGRRQQQLIFEIKNPEKHVLEKNKNCRQNVASVGNATKNIKFFWTKQFTNEDLVKSKTTTLRLKRTAEPHSANGPRMEPPEIKSDVDISLRP</sequence>
<comment type="caution">
    <text evidence="2">The sequence shown here is derived from an EMBL/GenBank/DDBJ whole genome shotgun (WGS) entry which is preliminary data.</text>
</comment>
<dbReference type="EMBL" id="JARQZJ010000031">
    <property type="protein sequence ID" value="KAK9874238.1"/>
    <property type="molecule type" value="Genomic_DNA"/>
</dbReference>
<protein>
    <submittedName>
        <fullName evidence="2">Uncharacterized protein</fullName>
    </submittedName>
</protein>
<reference evidence="2 3" key="1">
    <citation type="submission" date="2023-03" db="EMBL/GenBank/DDBJ databases">
        <title>Genome insight into feeding habits of ladybird beetles.</title>
        <authorList>
            <person name="Li H.-S."/>
            <person name="Huang Y.-H."/>
            <person name="Pang H."/>
        </authorList>
    </citation>
    <scope>NUCLEOTIDE SEQUENCE [LARGE SCALE GENOMIC DNA]</scope>
    <source>
        <strain evidence="2">SYSU_2023b</strain>
        <tissue evidence="2">Whole body</tissue>
    </source>
</reference>
<evidence type="ECO:0000313" key="3">
    <source>
        <dbReference type="Proteomes" id="UP001431783"/>
    </source>
</evidence>
<gene>
    <name evidence="2" type="ORF">WA026_002590</name>
</gene>
<keyword evidence="3" id="KW-1185">Reference proteome</keyword>
<proteinExistence type="predicted"/>
<name>A0AAW1TVC0_9CUCU</name>
<dbReference type="Proteomes" id="UP001431783">
    <property type="component" value="Unassembled WGS sequence"/>
</dbReference>
<evidence type="ECO:0000313" key="2">
    <source>
        <dbReference type="EMBL" id="KAK9874238.1"/>
    </source>
</evidence>
<evidence type="ECO:0000256" key="1">
    <source>
        <dbReference type="SAM" id="MobiDB-lite"/>
    </source>
</evidence>
<dbReference type="AlphaFoldDB" id="A0AAW1TVC0"/>
<feature type="region of interest" description="Disordered" evidence="1">
    <location>
        <begin position="71"/>
        <end position="103"/>
    </location>
</feature>